<gene>
    <name evidence="1" type="ORF">EOS_35480</name>
</gene>
<dbReference type="AlphaFoldDB" id="A0A0J1CL42"/>
<dbReference type="EMBL" id="AEJF01000214">
    <property type="protein sequence ID" value="KLU21480.1"/>
    <property type="molecule type" value="Genomic_DNA"/>
</dbReference>
<dbReference type="InterPro" id="IPR009057">
    <property type="entry name" value="Homeodomain-like_sf"/>
</dbReference>
<dbReference type="RefSeq" id="WP_047896894.1">
    <property type="nucleotide sequence ID" value="NZ_AEJF01000214.1"/>
</dbReference>
<dbReference type="PATRIC" id="fig|908627.4.peg.7934"/>
<accession>A0A0J1CL42</accession>
<comment type="caution">
    <text evidence="1">The sequence shown here is derived from an EMBL/GenBank/DDBJ whole genome shotgun (WGS) entry which is preliminary data.</text>
</comment>
<dbReference type="Proteomes" id="UP000035963">
    <property type="component" value="Unassembled WGS sequence"/>
</dbReference>
<evidence type="ECO:0000313" key="2">
    <source>
        <dbReference type="Proteomes" id="UP000035963"/>
    </source>
</evidence>
<protein>
    <submittedName>
        <fullName evidence="1">Transposase</fullName>
    </submittedName>
</protein>
<dbReference type="OrthoDB" id="9103207at2"/>
<reference evidence="1 2" key="1">
    <citation type="journal article" date="2015" name="Genome Announc.">
        <title>Draft Genome Sequence of Burkholderia sp. Strain PML1(12), an Ectomycorrhizosphere-Inhabiting Bacterium with Effective Mineral-Weathering Ability.</title>
        <authorList>
            <person name="Uroz S."/>
            <person name="Oger P."/>
        </authorList>
    </citation>
    <scope>NUCLEOTIDE SEQUENCE [LARGE SCALE GENOMIC DNA]</scope>
    <source>
        <strain evidence="2">PML1(12)</strain>
    </source>
</reference>
<organism evidence="1 2">
    <name type="scientific">Caballeronia mineralivorans PML1(12)</name>
    <dbReference type="NCBI Taxonomy" id="908627"/>
    <lineage>
        <taxon>Bacteria</taxon>
        <taxon>Pseudomonadati</taxon>
        <taxon>Pseudomonadota</taxon>
        <taxon>Betaproteobacteria</taxon>
        <taxon>Burkholderiales</taxon>
        <taxon>Burkholderiaceae</taxon>
        <taxon>Caballeronia</taxon>
    </lineage>
</organism>
<dbReference type="Pfam" id="PF13551">
    <property type="entry name" value="HTH_29"/>
    <property type="match status" value="1"/>
</dbReference>
<evidence type="ECO:0000313" key="1">
    <source>
        <dbReference type="EMBL" id="KLU21480.1"/>
    </source>
</evidence>
<name>A0A0J1CL42_9BURK</name>
<proteinExistence type="predicted"/>
<keyword evidence="2" id="KW-1185">Reference proteome</keyword>
<sequence>MKCIIKLSKAERHTLQKLSVNHRHRDMRTRAAGLLLLGNGLSAPKAAAGLDVSAQSIYNWSRLWEEQGLCGLLSGHGGGRPRALSEAMLATAMEVARTESMTLGQIAKRIEAVHGEPMPCTLETLSVALRREGFSFKRNRFSLKKSATRKTLR</sequence>
<dbReference type="SUPFAM" id="SSF46689">
    <property type="entry name" value="Homeodomain-like"/>
    <property type="match status" value="1"/>
</dbReference>